<comment type="caution">
    <text evidence="1">The sequence shown here is derived from an EMBL/GenBank/DDBJ whole genome shotgun (WGS) entry which is preliminary data.</text>
</comment>
<dbReference type="AlphaFoldDB" id="A0A815Q494"/>
<evidence type="ECO:0000313" key="1">
    <source>
        <dbReference type="EMBL" id="CAF1457841.1"/>
    </source>
</evidence>
<feature type="non-terminal residue" evidence="1">
    <location>
        <position position="1"/>
    </location>
</feature>
<proteinExistence type="predicted"/>
<gene>
    <name evidence="1" type="ORF">RFH988_LOCUS37034</name>
</gene>
<reference evidence="1" key="1">
    <citation type="submission" date="2021-02" db="EMBL/GenBank/DDBJ databases">
        <authorList>
            <person name="Nowell W R."/>
        </authorList>
    </citation>
    <scope>NUCLEOTIDE SEQUENCE</scope>
</reference>
<accession>A0A815Q494</accession>
<organism evidence="1 2">
    <name type="scientific">Rotaria sordida</name>
    <dbReference type="NCBI Taxonomy" id="392033"/>
    <lineage>
        <taxon>Eukaryota</taxon>
        <taxon>Metazoa</taxon>
        <taxon>Spiralia</taxon>
        <taxon>Gnathifera</taxon>
        <taxon>Rotifera</taxon>
        <taxon>Eurotatoria</taxon>
        <taxon>Bdelloidea</taxon>
        <taxon>Philodinida</taxon>
        <taxon>Philodinidae</taxon>
        <taxon>Rotaria</taxon>
    </lineage>
</organism>
<dbReference type="Proteomes" id="UP000663882">
    <property type="component" value="Unassembled WGS sequence"/>
</dbReference>
<dbReference type="EMBL" id="CAJNOO010006903">
    <property type="protein sequence ID" value="CAF1457841.1"/>
    <property type="molecule type" value="Genomic_DNA"/>
</dbReference>
<evidence type="ECO:0000313" key="2">
    <source>
        <dbReference type="Proteomes" id="UP000663882"/>
    </source>
</evidence>
<sequence length="47" mass="5371">GQSLWTILIEESIDKSDFISELLNHAGGDIKLQELLNKIKEDLRIPH</sequence>
<protein>
    <submittedName>
        <fullName evidence="1">Uncharacterized protein</fullName>
    </submittedName>
</protein>
<name>A0A815Q494_9BILA</name>
<dbReference type="OrthoDB" id="244107at2759"/>